<accession>A0A6L3MRW6</accession>
<reference evidence="1 2" key="1">
    <citation type="submission" date="2019-09" db="EMBL/GenBank/DDBJ databases">
        <title>Draft genome sequences of 48 bacterial type strains from the CCUG.</title>
        <authorList>
            <person name="Tunovic T."/>
            <person name="Pineiro-Iglesias B."/>
            <person name="Unosson C."/>
            <person name="Inganas E."/>
            <person name="Ohlen M."/>
            <person name="Cardew S."/>
            <person name="Jensie-Markopoulos S."/>
            <person name="Salva-Serra F."/>
            <person name="Jaen-Luchoro D."/>
            <person name="Karlsson R."/>
            <person name="Svensson-Stadler L."/>
            <person name="Chun J."/>
            <person name="Moore E."/>
        </authorList>
    </citation>
    <scope>NUCLEOTIDE SEQUENCE [LARGE SCALE GENOMIC DNA]</scope>
    <source>
        <strain evidence="1 2">CCUG 65686</strain>
    </source>
</reference>
<protein>
    <submittedName>
        <fullName evidence="1">Uncharacterized protein</fullName>
    </submittedName>
</protein>
<proteinExistence type="predicted"/>
<comment type="caution">
    <text evidence="1">The sequence shown here is derived from an EMBL/GenBank/DDBJ whole genome shotgun (WGS) entry which is preliminary data.</text>
</comment>
<dbReference type="RefSeq" id="WP_150999107.1">
    <property type="nucleotide sequence ID" value="NZ_CABVPM010000052.1"/>
</dbReference>
<sequence>MVDDLWMIIDLNETRIRTIEQVRAILDGTETLEFVPAIDARSALHMDRIGAGRRHHRRLKRASRGLVLRYLRRFSGFSRAPANRLARRWLTREKLVRPKGAPSNALRGVIPTLIWMRWPFWTVFVRRMPRSKSRPRSGETSRVSR</sequence>
<name>A0A6L3MRW6_9BURK</name>
<gene>
    <name evidence="1" type="ORF">F7R25_23715</name>
</gene>
<dbReference type="Proteomes" id="UP000473470">
    <property type="component" value="Unassembled WGS sequence"/>
</dbReference>
<organism evidence="1 2">
    <name type="scientific">Burkholderia stagnalis</name>
    <dbReference type="NCBI Taxonomy" id="1503054"/>
    <lineage>
        <taxon>Bacteria</taxon>
        <taxon>Pseudomonadati</taxon>
        <taxon>Pseudomonadota</taxon>
        <taxon>Betaproteobacteria</taxon>
        <taxon>Burkholderiales</taxon>
        <taxon>Burkholderiaceae</taxon>
        <taxon>Burkholderia</taxon>
        <taxon>Burkholderia cepacia complex</taxon>
    </lineage>
</organism>
<dbReference type="EMBL" id="VZOK01000040">
    <property type="protein sequence ID" value="KAB0635295.1"/>
    <property type="molecule type" value="Genomic_DNA"/>
</dbReference>
<evidence type="ECO:0000313" key="2">
    <source>
        <dbReference type="Proteomes" id="UP000473470"/>
    </source>
</evidence>
<evidence type="ECO:0000313" key="1">
    <source>
        <dbReference type="EMBL" id="KAB0635295.1"/>
    </source>
</evidence>
<dbReference type="AlphaFoldDB" id="A0A6L3MRW6"/>